<accession>A0A381W5B7</accession>
<gene>
    <name evidence="1" type="ORF">METZ01_LOCUS100558</name>
</gene>
<dbReference type="AlphaFoldDB" id="A0A381W5B7"/>
<evidence type="ECO:0000313" key="1">
    <source>
        <dbReference type="EMBL" id="SVA47704.1"/>
    </source>
</evidence>
<name>A0A381W5B7_9ZZZZ</name>
<sequence>MKLSETEIVVDKEGINNSKLYEDPVNLYSIGHIIFWYGMSQFSKIETQHMLAISLGWELLELYLPYEFAKESYFNKVCDIFFNCLGFFIGKQQLK</sequence>
<proteinExistence type="predicted"/>
<dbReference type="EMBL" id="UINC01010748">
    <property type="protein sequence ID" value="SVA47704.1"/>
    <property type="molecule type" value="Genomic_DNA"/>
</dbReference>
<protein>
    <submittedName>
        <fullName evidence="1">Uncharacterized protein</fullName>
    </submittedName>
</protein>
<reference evidence="1" key="1">
    <citation type="submission" date="2018-05" db="EMBL/GenBank/DDBJ databases">
        <authorList>
            <person name="Lanie J.A."/>
            <person name="Ng W.-L."/>
            <person name="Kazmierczak K.M."/>
            <person name="Andrzejewski T.M."/>
            <person name="Davidsen T.M."/>
            <person name="Wayne K.J."/>
            <person name="Tettelin H."/>
            <person name="Glass J.I."/>
            <person name="Rusch D."/>
            <person name="Podicherti R."/>
            <person name="Tsui H.-C.T."/>
            <person name="Winkler M.E."/>
        </authorList>
    </citation>
    <scope>NUCLEOTIDE SEQUENCE</scope>
</reference>
<organism evidence="1">
    <name type="scientific">marine metagenome</name>
    <dbReference type="NCBI Taxonomy" id="408172"/>
    <lineage>
        <taxon>unclassified sequences</taxon>
        <taxon>metagenomes</taxon>
        <taxon>ecological metagenomes</taxon>
    </lineage>
</organism>